<dbReference type="Proteomes" id="UP001139462">
    <property type="component" value="Unassembled WGS sequence"/>
</dbReference>
<dbReference type="RefSeq" id="WP_237608186.1">
    <property type="nucleotide sequence ID" value="NZ_JAIRBB010000005.1"/>
</dbReference>
<evidence type="ECO:0008006" key="3">
    <source>
        <dbReference type="Google" id="ProtNLM"/>
    </source>
</evidence>
<evidence type="ECO:0000313" key="1">
    <source>
        <dbReference type="EMBL" id="MCG2431033.1"/>
    </source>
</evidence>
<dbReference type="AlphaFoldDB" id="A0A9X1R3S2"/>
<reference evidence="1" key="1">
    <citation type="submission" date="2021-09" db="EMBL/GenBank/DDBJ databases">
        <title>Genome of Aequorivita sp. strain F64183.</title>
        <authorList>
            <person name="Wang Y."/>
        </authorList>
    </citation>
    <scope>NUCLEOTIDE SEQUENCE</scope>
    <source>
        <strain evidence="1">F64183</strain>
    </source>
</reference>
<sequence>MNSEQLKTTDNHTTIRNWVEEREGVPAMTEGIPNKSMAGQMLRINFHENKEFLNNISWDVFFEIFDENNFELLYDERIIDGKKSNYYQFVRKGEL</sequence>
<proteinExistence type="predicted"/>
<keyword evidence="2" id="KW-1185">Reference proteome</keyword>
<comment type="caution">
    <text evidence="1">The sequence shown here is derived from an EMBL/GenBank/DDBJ whole genome shotgun (WGS) entry which is preliminary data.</text>
</comment>
<protein>
    <recommendedName>
        <fullName evidence="3">1,4-alpha-glucan branching enzyme</fullName>
    </recommendedName>
</protein>
<gene>
    <name evidence="1" type="ORF">K8344_07865</name>
</gene>
<name>A0A9X1R3S2_9FLAO</name>
<organism evidence="1 2">
    <name type="scientific">Aequorivita xiaoshiensis</name>
    <dbReference type="NCBI Taxonomy" id="2874476"/>
    <lineage>
        <taxon>Bacteria</taxon>
        <taxon>Pseudomonadati</taxon>
        <taxon>Bacteroidota</taxon>
        <taxon>Flavobacteriia</taxon>
        <taxon>Flavobacteriales</taxon>
        <taxon>Flavobacteriaceae</taxon>
        <taxon>Aequorivita</taxon>
    </lineage>
</organism>
<dbReference type="EMBL" id="JAIRBB010000005">
    <property type="protein sequence ID" value="MCG2431033.1"/>
    <property type="molecule type" value="Genomic_DNA"/>
</dbReference>
<evidence type="ECO:0000313" key="2">
    <source>
        <dbReference type="Proteomes" id="UP001139462"/>
    </source>
</evidence>
<accession>A0A9X1R3S2</accession>